<dbReference type="AlphaFoldDB" id="A0A4P9Y569"/>
<reference evidence="4" key="1">
    <citation type="journal article" date="2018" name="Nat. Microbiol.">
        <title>Leveraging single-cell genomics to expand the fungal tree of life.</title>
        <authorList>
            <person name="Ahrendt S.R."/>
            <person name="Quandt C.A."/>
            <person name="Ciobanu D."/>
            <person name="Clum A."/>
            <person name="Salamov A."/>
            <person name="Andreopoulos B."/>
            <person name="Cheng J.F."/>
            <person name="Woyke T."/>
            <person name="Pelin A."/>
            <person name="Henrissat B."/>
            <person name="Reynolds N.K."/>
            <person name="Benny G.L."/>
            <person name="Smith M.E."/>
            <person name="James T.Y."/>
            <person name="Grigoriev I.V."/>
        </authorList>
    </citation>
    <scope>NUCLEOTIDE SEQUENCE [LARGE SCALE GENOMIC DNA]</scope>
</reference>
<evidence type="ECO:0000313" key="3">
    <source>
        <dbReference type="EMBL" id="RKP13964.1"/>
    </source>
</evidence>
<evidence type="ECO:0000313" key="4">
    <source>
        <dbReference type="Proteomes" id="UP000267251"/>
    </source>
</evidence>
<dbReference type="Proteomes" id="UP000267251">
    <property type="component" value="Unassembled WGS sequence"/>
</dbReference>
<feature type="chain" id="PRO_5020337333" evidence="2">
    <location>
        <begin position="28"/>
        <end position="410"/>
    </location>
</feature>
<name>A0A4P9Y569_9FUNG</name>
<evidence type="ECO:0000256" key="1">
    <source>
        <dbReference type="SAM" id="MobiDB-lite"/>
    </source>
</evidence>
<protein>
    <submittedName>
        <fullName evidence="3">Uncharacterized protein</fullName>
    </submittedName>
</protein>
<keyword evidence="4" id="KW-1185">Reference proteome</keyword>
<organism evidence="3 4">
    <name type="scientific">Piptocephalis cylindrospora</name>
    <dbReference type="NCBI Taxonomy" id="1907219"/>
    <lineage>
        <taxon>Eukaryota</taxon>
        <taxon>Fungi</taxon>
        <taxon>Fungi incertae sedis</taxon>
        <taxon>Zoopagomycota</taxon>
        <taxon>Zoopagomycotina</taxon>
        <taxon>Zoopagomycetes</taxon>
        <taxon>Zoopagales</taxon>
        <taxon>Piptocephalidaceae</taxon>
        <taxon>Piptocephalis</taxon>
    </lineage>
</organism>
<proteinExistence type="predicted"/>
<sequence length="410" mass="46146">MTSLAPTLLLILSILALISREPGFISAIPVISRPFSPNDDRSSLSRLHSFHKQGSSNDHGHLMGHTQWNYDEASTIYPMTITSQYQDATQPEDMMPISVTRTFLKRTTDASQTLHKLLNDDYHHGPVNPRPSLSHAEKDTAKQWLESSKELQKNLKDLKTMFKVDMGAVTNLHFISSLNQKELKKDKIEFLTIRYLQDALVKLIPSLVGVSKAYRTISIPKNHAILDIRKLAEHIKAIEKVPLTVIEPNFLISSAFDKADDADKLILEANWMAHLLEVVSMMTWTKGACHFPSFLKDYPRAPTVANSLESLDQMIQLEKKKRSINARTGQQKYLNNVDDVNKWMKAIGPLNGRGQFCPSDALSGLLEKGDLIIRMIKESAKKLTGIVRAMISGGSEWNDLVKKSIRPPRS</sequence>
<evidence type="ECO:0000256" key="2">
    <source>
        <dbReference type="SAM" id="SignalP"/>
    </source>
</evidence>
<feature type="signal peptide" evidence="2">
    <location>
        <begin position="1"/>
        <end position="27"/>
    </location>
</feature>
<gene>
    <name evidence="3" type="ORF">BJ684DRAFT_15682</name>
</gene>
<accession>A0A4P9Y569</accession>
<dbReference type="EMBL" id="KZ987911">
    <property type="protein sequence ID" value="RKP13964.1"/>
    <property type="molecule type" value="Genomic_DNA"/>
</dbReference>
<feature type="region of interest" description="Disordered" evidence="1">
    <location>
        <begin position="120"/>
        <end position="141"/>
    </location>
</feature>
<keyword evidence="2" id="KW-0732">Signal</keyword>